<dbReference type="PANTHER" id="PTHR13847:SF213">
    <property type="entry name" value="DEPENDENT OXIDOREDUCTASE, PUTATIVE-RELATED"/>
    <property type="match status" value="1"/>
</dbReference>
<feature type="region of interest" description="Disordered" evidence="1">
    <location>
        <begin position="1"/>
        <end position="48"/>
    </location>
</feature>
<feature type="domain" description="FAD dependent oxidoreductase" evidence="2">
    <location>
        <begin position="52"/>
        <end position="447"/>
    </location>
</feature>
<evidence type="ECO:0000259" key="2">
    <source>
        <dbReference type="Pfam" id="PF01266"/>
    </source>
</evidence>
<evidence type="ECO:0000313" key="3">
    <source>
        <dbReference type="EMBL" id="KAL2814187.1"/>
    </source>
</evidence>
<proteinExistence type="predicted"/>
<evidence type="ECO:0000313" key="4">
    <source>
        <dbReference type="Proteomes" id="UP001610334"/>
    </source>
</evidence>
<dbReference type="Gene3D" id="3.30.9.10">
    <property type="entry name" value="D-Amino Acid Oxidase, subunit A, domain 2"/>
    <property type="match status" value="1"/>
</dbReference>
<dbReference type="SUPFAM" id="SSF51905">
    <property type="entry name" value="FAD/NAD(P)-binding domain"/>
    <property type="match status" value="1"/>
</dbReference>
<name>A0ABR4HFK0_9EURO</name>
<reference evidence="3 4" key="1">
    <citation type="submission" date="2024-07" db="EMBL/GenBank/DDBJ databases">
        <title>Section-level genome sequencing and comparative genomics of Aspergillus sections Usti and Cavernicolus.</title>
        <authorList>
            <consortium name="Lawrence Berkeley National Laboratory"/>
            <person name="Nybo J.L."/>
            <person name="Vesth T.C."/>
            <person name="Theobald S."/>
            <person name="Frisvad J.C."/>
            <person name="Larsen T.O."/>
            <person name="Kjaerboelling I."/>
            <person name="Rothschild-Mancinelli K."/>
            <person name="Lyhne E.K."/>
            <person name="Kogle M.E."/>
            <person name="Barry K."/>
            <person name="Clum A."/>
            <person name="Na H."/>
            <person name="Ledsgaard L."/>
            <person name="Lin J."/>
            <person name="Lipzen A."/>
            <person name="Kuo A."/>
            <person name="Riley R."/>
            <person name="Mondo S."/>
            <person name="Labutti K."/>
            <person name="Haridas S."/>
            <person name="Pangalinan J."/>
            <person name="Salamov A.A."/>
            <person name="Simmons B.A."/>
            <person name="Magnuson J.K."/>
            <person name="Chen J."/>
            <person name="Drula E."/>
            <person name="Henrissat B."/>
            <person name="Wiebenga A."/>
            <person name="Lubbers R.J."/>
            <person name="Gomes A.C."/>
            <person name="Makela M.R."/>
            <person name="Stajich J."/>
            <person name="Grigoriev I.V."/>
            <person name="Mortensen U.H."/>
            <person name="De Vries R.P."/>
            <person name="Baker S.E."/>
            <person name="Andersen M.R."/>
        </authorList>
    </citation>
    <scope>NUCLEOTIDE SEQUENCE [LARGE SCALE GENOMIC DNA]</scope>
    <source>
        <strain evidence="3 4">CBS 588.65</strain>
    </source>
</reference>
<dbReference type="InterPro" id="IPR006076">
    <property type="entry name" value="FAD-dep_OxRdtase"/>
</dbReference>
<organism evidence="3 4">
    <name type="scientific">Aspergillus granulosus</name>
    <dbReference type="NCBI Taxonomy" id="176169"/>
    <lineage>
        <taxon>Eukaryota</taxon>
        <taxon>Fungi</taxon>
        <taxon>Dikarya</taxon>
        <taxon>Ascomycota</taxon>
        <taxon>Pezizomycotina</taxon>
        <taxon>Eurotiomycetes</taxon>
        <taxon>Eurotiomycetidae</taxon>
        <taxon>Eurotiales</taxon>
        <taxon>Aspergillaceae</taxon>
        <taxon>Aspergillus</taxon>
        <taxon>Aspergillus subgen. Nidulantes</taxon>
    </lineage>
</organism>
<dbReference type="InterPro" id="IPR036188">
    <property type="entry name" value="FAD/NAD-bd_sf"/>
</dbReference>
<sequence length="493" mass="53732">MNPRSSAPSLRDLITADPGLPHPNPTTSYWISHPHPHHLANTQSPQPPETADVVIIGSGITGASTAFHLLQGESLNLRVTVVEARSLCSGATARNGGHLITPGGVLYSSLKKSLGQDLAYKVLNFTFQNVDAVADAVRQYAPREAGYRALERVSCYVDAEGLEAIRGSIEEFERDYPEESGRYTFMNAETVRETYGIHGIAGAVKFAAGALSPYRFIMKIWDTLLVKYPNRLTVEANTPATKITQIPACSPNTKYKYHVHTPRGIIRTTTVIYATNGYTGHLLPAVRGHIWPFRETMTVQDLSSKIPNRGNTISWSFLQDPAYNATSGRTDTGTLYMQQDPQSGDFYFGGAYSNAEEAITADDSSLTAQGSSYLRKTLSEYFGLGTADKNRLVNEWTGIQGLTTDEAPLVGPLPSSLTGREGDGEWVAAGYNGGGMALCWLVGKAIAGMLRDEDVSEWFPEAFYVTEERLESSLAVEVAVAGMKEYFPGHPEE</sequence>
<comment type="caution">
    <text evidence="3">The sequence shown here is derived from an EMBL/GenBank/DDBJ whole genome shotgun (WGS) entry which is preliminary data.</text>
</comment>
<dbReference type="EMBL" id="JBFXLT010000035">
    <property type="protein sequence ID" value="KAL2814187.1"/>
    <property type="molecule type" value="Genomic_DNA"/>
</dbReference>
<gene>
    <name evidence="3" type="ORF">BJX63DRAFT_420957</name>
</gene>
<evidence type="ECO:0000256" key="1">
    <source>
        <dbReference type="SAM" id="MobiDB-lite"/>
    </source>
</evidence>
<protein>
    <submittedName>
        <fullName evidence="3">FAD dependent oxidoreductase</fullName>
    </submittedName>
</protein>
<dbReference type="Gene3D" id="3.50.50.60">
    <property type="entry name" value="FAD/NAD(P)-binding domain"/>
    <property type="match status" value="1"/>
</dbReference>
<dbReference type="PANTHER" id="PTHR13847">
    <property type="entry name" value="SARCOSINE DEHYDROGENASE-RELATED"/>
    <property type="match status" value="1"/>
</dbReference>
<keyword evidence="4" id="KW-1185">Reference proteome</keyword>
<accession>A0ABR4HFK0</accession>
<dbReference type="Proteomes" id="UP001610334">
    <property type="component" value="Unassembled WGS sequence"/>
</dbReference>
<dbReference type="Pfam" id="PF01266">
    <property type="entry name" value="DAO"/>
    <property type="match status" value="1"/>
</dbReference>